<evidence type="ECO:0000313" key="2">
    <source>
        <dbReference type="EMBL" id="KAF7806555.1"/>
    </source>
</evidence>
<dbReference type="Proteomes" id="UP000634136">
    <property type="component" value="Unassembled WGS sequence"/>
</dbReference>
<organism evidence="2 3">
    <name type="scientific">Senna tora</name>
    <dbReference type="NCBI Taxonomy" id="362788"/>
    <lineage>
        <taxon>Eukaryota</taxon>
        <taxon>Viridiplantae</taxon>
        <taxon>Streptophyta</taxon>
        <taxon>Embryophyta</taxon>
        <taxon>Tracheophyta</taxon>
        <taxon>Spermatophyta</taxon>
        <taxon>Magnoliopsida</taxon>
        <taxon>eudicotyledons</taxon>
        <taxon>Gunneridae</taxon>
        <taxon>Pentapetalae</taxon>
        <taxon>rosids</taxon>
        <taxon>fabids</taxon>
        <taxon>Fabales</taxon>
        <taxon>Fabaceae</taxon>
        <taxon>Caesalpinioideae</taxon>
        <taxon>Cassia clade</taxon>
        <taxon>Senna</taxon>
    </lineage>
</organism>
<keyword evidence="3" id="KW-1185">Reference proteome</keyword>
<dbReference type="AlphaFoldDB" id="A0A834W293"/>
<sequence>MGYLNMIKADYNKRFVTSEAPHENPKDNPHKAKKKSSPS</sequence>
<name>A0A834W293_9FABA</name>
<feature type="compositionally biased region" description="Basic and acidic residues" evidence="1">
    <location>
        <begin position="20"/>
        <end position="30"/>
    </location>
</feature>
<dbReference type="EMBL" id="JAAIUW010000012">
    <property type="protein sequence ID" value="KAF7806555.1"/>
    <property type="molecule type" value="Genomic_DNA"/>
</dbReference>
<protein>
    <submittedName>
        <fullName evidence="2">Uncharacterized protein</fullName>
    </submittedName>
</protein>
<accession>A0A834W293</accession>
<proteinExistence type="predicted"/>
<evidence type="ECO:0000313" key="3">
    <source>
        <dbReference type="Proteomes" id="UP000634136"/>
    </source>
</evidence>
<evidence type="ECO:0000256" key="1">
    <source>
        <dbReference type="SAM" id="MobiDB-lite"/>
    </source>
</evidence>
<reference evidence="2" key="1">
    <citation type="submission" date="2020-09" db="EMBL/GenBank/DDBJ databases">
        <title>Genome-Enabled Discovery of Anthraquinone Biosynthesis in Senna tora.</title>
        <authorList>
            <person name="Kang S.-H."/>
            <person name="Pandey R.P."/>
            <person name="Lee C.-M."/>
            <person name="Sim J.-S."/>
            <person name="Jeong J.-T."/>
            <person name="Choi B.-S."/>
            <person name="Jung M."/>
            <person name="Ginzburg D."/>
            <person name="Zhao K."/>
            <person name="Won S.Y."/>
            <person name="Oh T.-J."/>
            <person name="Yu Y."/>
            <person name="Kim N.-H."/>
            <person name="Lee O.R."/>
            <person name="Lee T.-H."/>
            <person name="Bashyal P."/>
            <person name="Kim T.-S."/>
            <person name="Lee W.-H."/>
            <person name="Kawkins C."/>
            <person name="Kim C.-K."/>
            <person name="Kim J.S."/>
            <person name="Ahn B.O."/>
            <person name="Rhee S.Y."/>
            <person name="Sohng J.K."/>
        </authorList>
    </citation>
    <scope>NUCLEOTIDE SEQUENCE</scope>
    <source>
        <tissue evidence="2">Leaf</tissue>
    </source>
</reference>
<gene>
    <name evidence="2" type="ORF">G2W53_038716</name>
</gene>
<comment type="caution">
    <text evidence="2">The sequence shown here is derived from an EMBL/GenBank/DDBJ whole genome shotgun (WGS) entry which is preliminary data.</text>
</comment>
<feature type="region of interest" description="Disordered" evidence="1">
    <location>
        <begin position="17"/>
        <end position="39"/>
    </location>
</feature>